<feature type="region of interest" description="Disordered" evidence="9">
    <location>
        <begin position="214"/>
        <end position="246"/>
    </location>
</feature>
<gene>
    <name evidence="10" type="ORF">OIK44_16475</name>
</gene>
<evidence type="ECO:0000256" key="9">
    <source>
        <dbReference type="SAM" id="MobiDB-lite"/>
    </source>
</evidence>
<evidence type="ECO:0000313" key="10">
    <source>
        <dbReference type="EMBL" id="MDC8759178.1"/>
    </source>
</evidence>
<evidence type="ECO:0000256" key="4">
    <source>
        <dbReference type="ARBA" id="ARBA00022801"/>
    </source>
</evidence>
<protein>
    <recommendedName>
        <fullName evidence="8">Abasic site processing protein</fullName>
        <ecNumber evidence="8">3.4.-.-</ecNumber>
    </recommendedName>
</protein>
<evidence type="ECO:0000256" key="6">
    <source>
        <dbReference type="ARBA" id="ARBA00023125"/>
    </source>
</evidence>
<name>A0ABT5K433_9BURK</name>
<evidence type="ECO:0000256" key="2">
    <source>
        <dbReference type="ARBA" id="ARBA00022670"/>
    </source>
</evidence>
<evidence type="ECO:0000256" key="5">
    <source>
        <dbReference type="ARBA" id="ARBA00023124"/>
    </source>
</evidence>
<keyword evidence="11" id="KW-1185">Reference proteome</keyword>
<dbReference type="InterPro" id="IPR003738">
    <property type="entry name" value="SRAP"/>
</dbReference>
<dbReference type="Proteomes" id="UP001221208">
    <property type="component" value="Unassembled WGS sequence"/>
</dbReference>
<proteinExistence type="inferred from homology"/>
<dbReference type="RefSeq" id="WP_273672208.1">
    <property type="nucleotide sequence ID" value="NZ_JAQQXR010000006.1"/>
</dbReference>
<dbReference type="EMBL" id="JAQQXR010000006">
    <property type="protein sequence ID" value="MDC8759178.1"/>
    <property type="molecule type" value="Genomic_DNA"/>
</dbReference>
<evidence type="ECO:0000313" key="11">
    <source>
        <dbReference type="Proteomes" id="UP001221208"/>
    </source>
</evidence>
<organism evidence="10 11">
    <name type="scientific">Janthinobacterium fluminis</name>
    <dbReference type="NCBI Taxonomy" id="2987524"/>
    <lineage>
        <taxon>Bacteria</taxon>
        <taxon>Pseudomonadati</taxon>
        <taxon>Pseudomonadota</taxon>
        <taxon>Betaproteobacteria</taxon>
        <taxon>Burkholderiales</taxon>
        <taxon>Oxalobacteraceae</taxon>
        <taxon>Janthinobacterium</taxon>
    </lineage>
</organism>
<evidence type="ECO:0000256" key="7">
    <source>
        <dbReference type="ARBA" id="ARBA00023239"/>
    </source>
</evidence>
<dbReference type="EC" id="3.4.-.-" evidence="8"/>
<keyword evidence="7" id="KW-0456">Lyase</keyword>
<keyword evidence="6" id="KW-0238">DNA-binding</keyword>
<sequence length="246" mass="27440">MCANYTPSPKDVIAAHFGVQLGLFDFPLETFPGYMAPIVRRVRGTDTDVECVLACFGMVPHWADLKLARSTYNARSETVAQKPSFREAWKRRQFCIIPARALFEPRYATEQPVRWRIERADGGPLGIAGIWETKPDGPDGQPLISFSMLTINADEHGLMRQFHQPDDEKRMVVILEPWQYAGWLRGDLAGSTAVFRTYPAELLSACADPLPLKSRPARPDWRLESGRQGVDGPSGKPAAPGQGELF</sequence>
<keyword evidence="5" id="KW-0190">Covalent protein-DNA linkage</keyword>
<dbReference type="Pfam" id="PF02586">
    <property type="entry name" value="SRAP"/>
    <property type="match status" value="1"/>
</dbReference>
<dbReference type="PANTHER" id="PTHR13604">
    <property type="entry name" value="DC12-RELATED"/>
    <property type="match status" value="1"/>
</dbReference>
<reference evidence="10 11" key="1">
    <citation type="submission" date="2022-10" db="EMBL/GenBank/DDBJ databases">
        <title>Janthinobacterium sp. hw3 Genome sequencing.</title>
        <authorList>
            <person name="Park S."/>
        </authorList>
    </citation>
    <scope>NUCLEOTIDE SEQUENCE [LARGE SCALE GENOMIC DNA]</scope>
    <source>
        <strain evidence="11">hw3</strain>
    </source>
</reference>
<dbReference type="Gene3D" id="3.90.1680.10">
    <property type="entry name" value="SOS response associated peptidase-like"/>
    <property type="match status" value="1"/>
</dbReference>
<dbReference type="InterPro" id="IPR036590">
    <property type="entry name" value="SRAP-like"/>
</dbReference>
<dbReference type="SUPFAM" id="SSF143081">
    <property type="entry name" value="BB1717-like"/>
    <property type="match status" value="1"/>
</dbReference>
<evidence type="ECO:0000256" key="3">
    <source>
        <dbReference type="ARBA" id="ARBA00022763"/>
    </source>
</evidence>
<keyword evidence="2 8" id="KW-0645">Protease</keyword>
<comment type="caution">
    <text evidence="10">The sequence shown here is derived from an EMBL/GenBank/DDBJ whole genome shotgun (WGS) entry which is preliminary data.</text>
</comment>
<accession>A0ABT5K433</accession>
<evidence type="ECO:0000256" key="1">
    <source>
        <dbReference type="ARBA" id="ARBA00008136"/>
    </source>
</evidence>
<evidence type="ECO:0000256" key="8">
    <source>
        <dbReference type="RuleBase" id="RU364100"/>
    </source>
</evidence>
<dbReference type="PANTHER" id="PTHR13604:SF0">
    <property type="entry name" value="ABASIC SITE PROCESSING PROTEIN HMCES"/>
    <property type="match status" value="1"/>
</dbReference>
<keyword evidence="4 8" id="KW-0378">Hydrolase</keyword>
<comment type="similarity">
    <text evidence="1 8">Belongs to the SOS response-associated peptidase family.</text>
</comment>
<keyword evidence="3" id="KW-0227">DNA damage</keyword>